<evidence type="ECO:0000256" key="2">
    <source>
        <dbReference type="ARBA" id="ARBA00012438"/>
    </source>
</evidence>
<dbReference type="SUPFAM" id="SSF55781">
    <property type="entry name" value="GAF domain-like"/>
    <property type="match status" value="2"/>
</dbReference>
<dbReference type="PRINTS" id="PR00344">
    <property type="entry name" value="BCTRLSENSOR"/>
</dbReference>
<feature type="domain" description="Response regulatory" evidence="8">
    <location>
        <begin position="778"/>
        <end position="894"/>
    </location>
</feature>
<dbReference type="InterPro" id="IPR035965">
    <property type="entry name" value="PAS-like_dom_sf"/>
</dbReference>
<evidence type="ECO:0000256" key="4">
    <source>
        <dbReference type="ARBA" id="ARBA00022679"/>
    </source>
</evidence>
<comment type="catalytic activity">
    <reaction evidence="1">
        <text>ATP + protein L-histidine = ADP + protein N-phospho-L-histidine.</text>
        <dbReference type="EC" id="2.7.13.3"/>
    </reaction>
</comment>
<evidence type="ECO:0000256" key="6">
    <source>
        <dbReference type="PROSITE-ProRule" id="PRU00169"/>
    </source>
</evidence>
<evidence type="ECO:0000313" key="10">
    <source>
        <dbReference type="Proteomes" id="UP000595460"/>
    </source>
</evidence>
<dbReference type="InterPro" id="IPR001789">
    <property type="entry name" value="Sig_transdc_resp-reg_receiver"/>
</dbReference>
<dbReference type="Pfam" id="PF01590">
    <property type="entry name" value="GAF"/>
    <property type="match status" value="2"/>
</dbReference>
<protein>
    <recommendedName>
        <fullName evidence="2">histidine kinase</fullName>
        <ecNumber evidence="2">2.7.13.3</ecNumber>
    </recommendedName>
</protein>
<dbReference type="Gene3D" id="3.30.450.20">
    <property type="entry name" value="PAS domain"/>
    <property type="match status" value="1"/>
</dbReference>
<dbReference type="Pfam" id="PF08448">
    <property type="entry name" value="PAS_4"/>
    <property type="match status" value="1"/>
</dbReference>
<dbReference type="Gene3D" id="3.40.50.2300">
    <property type="match status" value="1"/>
</dbReference>
<dbReference type="InterPro" id="IPR013656">
    <property type="entry name" value="PAS_4"/>
</dbReference>
<dbReference type="SUPFAM" id="SSF55874">
    <property type="entry name" value="ATPase domain of HSP90 chaperone/DNA topoisomerase II/histidine kinase"/>
    <property type="match status" value="1"/>
</dbReference>
<evidence type="ECO:0000256" key="1">
    <source>
        <dbReference type="ARBA" id="ARBA00000085"/>
    </source>
</evidence>
<keyword evidence="10" id="KW-1185">Reference proteome</keyword>
<dbReference type="SMART" id="SM00387">
    <property type="entry name" value="HATPase_c"/>
    <property type="match status" value="1"/>
</dbReference>
<dbReference type="InterPro" id="IPR003594">
    <property type="entry name" value="HATPase_dom"/>
</dbReference>
<evidence type="ECO:0000313" key="9">
    <source>
        <dbReference type="EMBL" id="QQR36747.1"/>
    </source>
</evidence>
<organism evidence="9 10">
    <name type="scientific">Devosia oryziradicis</name>
    <dbReference type="NCBI Taxonomy" id="2801335"/>
    <lineage>
        <taxon>Bacteria</taxon>
        <taxon>Pseudomonadati</taxon>
        <taxon>Pseudomonadota</taxon>
        <taxon>Alphaproteobacteria</taxon>
        <taxon>Hyphomicrobiales</taxon>
        <taxon>Devosiaceae</taxon>
        <taxon>Devosia</taxon>
    </lineage>
</organism>
<dbReference type="PANTHER" id="PTHR43065">
    <property type="entry name" value="SENSOR HISTIDINE KINASE"/>
    <property type="match status" value="1"/>
</dbReference>
<dbReference type="InterPro" id="IPR029016">
    <property type="entry name" value="GAF-like_dom_sf"/>
</dbReference>
<dbReference type="Gene3D" id="1.10.287.130">
    <property type="match status" value="1"/>
</dbReference>
<feature type="domain" description="Histidine kinase" evidence="7">
    <location>
        <begin position="531"/>
        <end position="755"/>
    </location>
</feature>
<dbReference type="PANTHER" id="PTHR43065:SF42">
    <property type="entry name" value="TWO-COMPONENT SENSOR PPRA"/>
    <property type="match status" value="1"/>
</dbReference>
<dbReference type="InterPro" id="IPR036097">
    <property type="entry name" value="HisK_dim/P_sf"/>
</dbReference>
<dbReference type="Pfam" id="PF02518">
    <property type="entry name" value="HATPase_c"/>
    <property type="match status" value="1"/>
</dbReference>
<dbReference type="SMART" id="SM00448">
    <property type="entry name" value="REC"/>
    <property type="match status" value="1"/>
</dbReference>
<dbReference type="PROSITE" id="PS50110">
    <property type="entry name" value="RESPONSE_REGULATORY"/>
    <property type="match status" value="1"/>
</dbReference>
<dbReference type="SUPFAM" id="SSF55785">
    <property type="entry name" value="PYP-like sensor domain (PAS domain)"/>
    <property type="match status" value="1"/>
</dbReference>
<gene>
    <name evidence="9" type="ORF">JI749_03705</name>
</gene>
<keyword evidence="3 6" id="KW-0597">Phosphoprotein</keyword>
<dbReference type="EC" id="2.7.13.3" evidence="2"/>
<dbReference type="RefSeq" id="WP_201659240.1">
    <property type="nucleotide sequence ID" value="NZ_CP068047.1"/>
</dbReference>
<keyword evidence="5" id="KW-0418">Kinase</keyword>
<dbReference type="Gene3D" id="3.30.565.10">
    <property type="entry name" value="Histidine kinase-like ATPase, C-terminal domain"/>
    <property type="match status" value="1"/>
</dbReference>
<dbReference type="Gene3D" id="3.30.450.40">
    <property type="match status" value="2"/>
</dbReference>
<evidence type="ECO:0000259" key="8">
    <source>
        <dbReference type="PROSITE" id="PS50110"/>
    </source>
</evidence>
<dbReference type="Proteomes" id="UP000595460">
    <property type="component" value="Chromosome"/>
</dbReference>
<feature type="modified residue" description="4-aspartylphosphate" evidence="6">
    <location>
        <position position="828"/>
    </location>
</feature>
<dbReference type="InterPro" id="IPR005467">
    <property type="entry name" value="His_kinase_dom"/>
</dbReference>
<evidence type="ECO:0000256" key="3">
    <source>
        <dbReference type="ARBA" id="ARBA00022553"/>
    </source>
</evidence>
<proteinExistence type="predicted"/>
<dbReference type="InterPro" id="IPR003661">
    <property type="entry name" value="HisK_dim/P_dom"/>
</dbReference>
<dbReference type="InterPro" id="IPR003018">
    <property type="entry name" value="GAF"/>
</dbReference>
<accession>A0ABX7C1S1</accession>
<dbReference type="SUPFAM" id="SSF52172">
    <property type="entry name" value="CheY-like"/>
    <property type="match status" value="1"/>
</dbReference>
<dbReference type="SMART" id="SM00388">
    <property type="entry name" value="HisKA"/>
    <property type="match status" value="1"/>
</dbReference>
<sequence>MSRLIEGGQCGALVRSLDWSGNSLGAIAAWPQSLTAAINLMLNSSQPMFVAWGPELNFIYNDGYAPILGGRHPKAMGRPFKDVWPEIWHEIWPLIEKALSGQATWMENMHLVMERHGAPENTWYTFSYSPLFDDTGAIGGMVCSCIETTAEVLAQRLADFRLALDSELRRAADPAEAMFRASELLGSRLGAARVGYGDIDASGEFVLVERDWTDGTIPTVAGAHRMEAFGPAIIAELRANQTMTVDDVNIDPRVNEGAQAFAAISTRSVMAVPLHRFGSFRAMLFIHHHSPRQWSAEDIALAEETLMRTWDAVERARAELLLRSSEERLRFLDELGQATIALTDANEVLAITTKLVGEHLGVTSCAYADMDQDSDGFTIRGDWSDNGSTIVGHYRLADFGELAVERLGAGQPLIINDNEVDIAPHEAATFQAIGIRATICMPLVKNGKLTALMAIHDRLPRRWTDRELTLLLAVTERSWSHIERVGVIAKLAEINRDLEAMVAERTADLMAAEATLRQSQKMEAVGQLTGGLAHDFNNILAGVGGSLDIMARRLEQGRIAEIGRYITGASEAIKRAAAITQRMLAFSRRQTLDPTPTNVATLVEGMIELITRSVGPAVAVSTEMDERLWPTFVDVSQLENALLNLCINARDAMPEGGSLTISGENMHAHGAKASKLGLPEGDYVCLTVADTGTGMTPEVVARAFDPFFTTKPIGRGTGLGLSMVYGFAGQSGGNVEIETDLGAGTRITLYLPRFAGELETPRPESPGATVETRKTDTTVLLVDDENLIRMAVAEQLRELGFAVLEAPDGPSALRIFEGGANIGLLVTDVGLPNGINGRQLADALRAWAPTLPVLFITGYAEKAVLGHGDLDVRTRVLTKPFTAGSLQETVVNLLQ</sequence>
<reference evidence="9 10" key="1">
    <citation type="submission" date="2021-01" db="EMBL/GenBank/DDBJ databases">
        <title>Genome seq and assembly of Devosia sp. G19.</title>
        <authorList>
            <person name="Chhetri G."/>
        </authorList>
    </citation>
    <scope>NUCLEOTIDE SEQUENCE [LARGE SCALE GENOMIC DNA]</scope>
    <source>
        <strain evidence="9 10">G19</strain>
    </source>
</reference>
<dbReference type="Pfam" id="PF00072">
    <property type="entry name" value="Response_reg"/>
    <property type="match status" value="1"/>
</dbReference>
<keyword evidence="4" id="KW-0808">Transferase</keyword>
<dbReference type="InterPro" id="IPR004358">
    <property type="entry name" value="Sig_transdc_His_kin-like_C"/>
</dbReference>
<dbReference type="PROSITE" id="PS50109">
    <property type="entry name" value="HIS_KIN"/>
    <property type="match status" value="1"/>
</dbReference>
<dbReference type="SMART" id="SM00065">
    <property type="entry name" value="GAF"/>
    <property type="match status" value="2"/>
</dbReference>
<dbReference type="EMBL" id="CP068047">
    <property type="protein sequence ID" value="QQR36747.1"/>
    <property type="molecule type" value="Genomic_DNA"/>
</dbReference>
<evidence type="ECO:0000259" key="7">
    <source>
        <dbReference type="PROSITE" id="PS50109"/>
    </source>
</evidence>
<name>A0ABX7C1S1_9HYPH</name>
<evidence type="ECO:0000256" key="5">
    <source>
        <dbReference type="ARBA" id="ARBA00022777"/>
    </source>
</evidence>
<dbReference type="InterPro" id="IPR036890">
    <property type="entry name" value="HATPase_C_sf"/>
</dbReference>
<dbReference type="SUPFAM" id="SSF47384">
    <property type="entry name" value="Homodimeric domain of signal transducing histidine kinase"/>
    <property type="match status" value="1"/>
</dbReference>
<dbReference type="InterPro" id="IPR011006">
    <property type="entry name" value="CheY-like_superfamily"/>
</dbReference>